<evidence type="ECO:0000313" key="1">
    <source>
        <dbReference type="EMBL" id="ARN74905.1"/>
    </source>
</evidence>
<dbReference type="STRING" id="716816.BST96_12730"/>
<name>A0A1X9NGC4_9GAMM</name>
<dbReference type="EMBL" id="CP019343">
    <property type="protein sequence ID" value="ARN74905.1"/>
    <property type="molecule type" value="Genomic_DNA"/>
</dbReference>
<dbReference type="Pfam" id="PF10023">
    <property type="entry name" value="Aminopep"/>
    <property type="match status" value="1"/>
</dbReference>
<dbReference type="PROSITE" id="PS51257">
    <property type="entry name" value="PROKAR_LIPOPROTEIN"/>
    <property type="match status" value="1"/>
</dbReference>
<gene>
    <name evidence="1" type="ORF">BST96_12730</name>
</gene>
<reference evidence="1 2" key="1">
    <citation type="submission" date="2016-11" db="EMBL/GenBank/DDBJ databases">
        <title>Trade-off between light-utilization and light-protection in marine flavobacteria.</title>
        <authorList>
            <person name="Kumagai Y."/>
        </authorList>
    </citation>
    <scope>NUCLEOTIDE SEQUENCE [LARGE SCALE GENOMIC DNA]</scope>
    <source>
        <strain evidence="1 2">NBRC 107125</strain>
    </source>
</reference>
<keyword evidence="2" id="KW-1185">Reference proteome</keyword>
<evidence type="ECO:0000313" key="2">
    <source>
        <dbReference type="Proteomes" id="UP000193450"/>
    </source>
</evidence>
<evidence type="ECO:0008006" key="3">
    <source>
        <dbReference type="Google" id="ProtNLM"/>
    </source>
</evidence>
<proteinExistence type="predicted"/>
<accession>A0A1X9NGC4</accession>
<dbReference type="Proteomes" id="UP000193450">
    <property type="component" value="Chromosome"/>
</dbReference>
<dbReference type="KEGG" id="osg:BST96_12730"/>
<dbReference type="AlphaFoldDB" id="A0A1X9NGC4"/>
<dbReference type="InterPro" id="IPR014553">
    <property type="entry name" value="Aminopept"/>
</dbReference>
<sequence length="354" mass="40632">MCAMVRQMARYSVAMICLLLLTGCETLGYYSQAAAGQWSLWWQREPIEDLLADKATDPQLKQRLQQILIMRDFASSDLALPDNKSYRYYTALEQPYVVWNVFAAPEFSTTAMQWCFPIAGCVSYRGYFSEQAARQYAEKMTAQGYDTYVGGVAAYSTLGWFADPVLSTFMGRDDVRLAALLFHELAHQQVYLPGDTQFNESFATAVEIEGVKRWLASIDAEPLLAGYLQHRAIQQDFVSTMLAARENLEALYQYDVTDDNKRQAKQQLLHRIVAKDYARFQLRWGGLSDYDRWVNTDLNNAKLLTLASYNQWLPAFQQLLDMQANDLPRFYQRVAELAALDSEQRRNQLQALMP</sequence>
<dbReference type="PIRSF" id="PIRSF029285">
    <property type="entry name" value="Aminopept"/>
    <property type="match status" value="1"/>
</dbReference>
<protein>
    <recommendedName>
        <fullName evidence="3">Aminopeptidase</fullName>
    </recommendedName>
</protein>
<dbReference type="OrthoDB" id="357991at2"/>
<organism evidence="1 2">
    <name type="scientific">Oceanicoccus sagamiensis</name>
    <dbReference type="NCBI Taxonomy" id="716816"/>
    <lineage>
        <taxon>Bacteria</taxon>
        <taxon>Pseudomonadati</taxon>
        <taxon>Pseudomonadota</taxon>
        <taxon>Gammaproteobacteria</taxon>
        <taxon>Cellvibrionales</taxon>
        <taxon>Spongiibacteraceae</taxon>
        <taxon>Oceanicoccus</taxon>
    </lineage>
</organism>